<proteinExistence type="predicted"/>
<dbReference type="SUPFAM" id="SSF52540">
    <property type="entry name" value="P-loop containing nucleoside triphosphate hydrolases"/>
    <property type="match status" value="1"/>
</dbReference>
<dbReference type="PANTHER" id="PTHR47961">
    <property type="entry name" value="DNA POLYMERASE THETA, PUTATIVE (AFU_ORTHOLOGUE AFUA_1G05260)-RELATED"/>
    <property type="match status" value="1"/>
</dbReference>
<dbReference type="InterPro" id="IPR027417">
    <property type="entry name" value="P-loop_NTPase"/>
</dbReference>
<dbReference type="OrthoDB" id="9815222at2"/>
<reference evidence="6" key="1">
    <citation type="submission" date="2016-05" db="EMBL/GenBank/DDBJ databases">
        <authorList>
            <person name="Li Y."/>
        </authorList>
    </citation>
    <scope>NUCLEOTIDE SEQUENCE [LARGE SCALE GENOMIC DNA]</scope>
    <source>
        <strain evidence="6">YIC4027</strain>
    </source>
</reference>
<dbReference type="GO" id="GO:0005524">
    <property type="term" value="F:ATP binding"/>
    <property type="evidence" value="ECO:0007669"/>
    <property type="project" value="UniProtKB-KW"/>
</dbReference>
<comment type="caution">
    <text evidence="5">The sequence shown here is derived from an EMBL/GenBank/DDBJ whole genome shotgun (WGS) entry which is preliminary data.</text>
</comment>
<keyword evidence="2" id="KW-0378">Hydrolase</keyword>
<evidence type="ECO:0000256" key="2">
    <source>
        <dbReference type="ARBA" id="ARBA00022801"/>
    </source>
</evidence>
<dbReference type="STRING" id="1752398.A8M32_02415"/>
<dbReference type="AlphaFoldDB" id="A0A1E3VHR5"/>
<dbReference type="Gene3D" id="3.40.50.300">
    <property type="entry name" value="P-loop containing nucleotide triphosphate hydrolases"/>
    <property type="match status" value="1"/>
</dbReference>
<name>A0A1E3VHR5_9HYPH</name>
<keyword evidence="1" id="KW-0547">Nucleotide-binding</keyword>
<keyword evidence="3" id="KW-0347">Helicase</keyword>
<dbReference type="Proteomes" id="UP000094342">
    <property type="component" value="Unassembled WGS sequence"/>
</dbReference>
<protein>
    <submittedName>
        <fullName evidence="5">Uncharacterized protein</fullName>
    </submittedName>
</protein>
<accession>A0A1E3VHR5</accession>
<dbReference type="GO" id="GO:0016787">
    <property type="term" value="F:hydrolase activity"/>
    <property type="evidence" value="ECO:0007669"/>
    <property type="project" value="UniProtKB-KW"/>
</dbReference>
<dbReference type="InterPro" id="IPR050474">
    <property type="entry name" value="Hel308_SKI2-like"/>
</dbReference>
<keyword evidence="6" id="KW-1185">Reference proteome</keyword>
<evidence type="ECO:0000256" key="3">
    <source>
        <dbReference type="ARBA" id="ARBA00022806"/>
    </source>
</evidence>
<dbReference type="EMBL" id="LYBW01000036">
    <property type="protein sequence ID" value="ODR92987.1"/>
    <property type="molecule type" value="Genomic_DNA"/>
</dbReference>
<dbReference type="PANTHER" id="PTHR47961:SF6">
    <property type="entry name" value="DNA-DIRECTED DNA POLYMERASE"/>
    <property type="match status" value="1"/>
</dbReference>
<keyword evidence="4" id="KW-0067">ATP-binding</keyword>
<evidence type="ECO:0000256" key="1">
    <source>
        <dbReference type="ARBA" id="ARBA00022741"/>
    </source>
</evidence>
<organism evidence="5 6">
    <name type="scientific">Sinorhizobium alkalisoli</name>
    <dbReference type="NCBI Taxonomy" id="1752398"/>
    <lineage>
        <taxon>Bacteria</taxon>
        <taxon>Pseudomonadati</taxon>
        <taxon>Pseudomonadota</taxon>
        <taxon>Alphaproteobacteria</taxon>
        <taxon>Hyphomicrobiales</taxon>
        <taxon>Rhizobiaceae</taxon>
        <taxon>Sinorhizobium/Ensifer group</taxon>
        <taxon>Sinorhizobium</taxon>
    </lineage>
</organism>
<gene>
    <name evidence="5" type="ORF">A8M32_02415</name>
</gene>
<dbReference type="GO" id="GO:0004386">
    <property type="term" value="F:helicase activity"/>
    <property type="evidence" value="ECO:0007669"/>
    <property type="project" value="UniProtKB-KW"/>
</dbReference>
<evidence type="ECO:0000313" key="5">
    <source>
        <dbReference type="EMBL" id="ODR92987.1"/>
    </source>
</evidence>
<sequence length="168" mass="17992">MFTASRTDAETAVLEVAEAKAEIDPNTAPPEFRVALALAISEYGEGGDLARCLSKGVAFHHSALNSELRYLVERLASLGTLDYIAATTTLAKGMNFPVSSVVIHSVTKGMPATPLTRLARKYLADVASKDQGYMKVADQTGLASFSFDELYASIARDPVLRNGDYSTV</sequence>
<evidence type="ECO:0000313" key="6">
    <source>
        <dbReference type="Proteomes" id="UP000094342"/>
    </source>
</evidence>
<evidence type="ECO:0000256" key="4">
    <source>
        <dbReference type="ARBA" id="ARBA00022840"/>
    </source>
</evidence>